<dbReference type="EMBL" id="CDMZ01002456">
    <property type="protein sequence ID" value="CUC10061.1"/>
    <property type="molecule type" value="Genomic_DNA"/>
</dbReference>
<proteinExistence type="predicted"/>
<dbReference type="PROSITE" id="PS50297">
    <property type="entry name" value="ANK_REP_REGION"/>
    <property type="match status" value="3"/>
</dbReference>
<keyword evidence="1" id="KW-0677">Repeat</keyword>
<keyword evidence="2 3" id="KW-0040">ANK repeat</keyword>
<dbReference type="Gene3D" id="1.25.40.20">
    <property type="entry name" value="Ankyrin repeat-containing domain"/>
    <property type="match status" value="2"/>
</dbReference>
<dbReference type="Pfam" id="PF12796">
    <property type="entry name" value="Ank_2"/>
    <property type="match status" value="3"/>
</dbReference>
<dbReference type="AlphaFoldDB" id="A0A0K6S8R3"/>
<evidence type="ECO:0000256" key="2">
    <source>
        <dbReference type="ARBA" id="ARBA00023043"/>
    </source>
</evidence>
<dbReference type="SMART" id="SM00248">
    <property type="entry name" value="ANK"/>
    <property type="match status" value="6"/>
</dbReference>
<dbReference type="SUPFAM" id="SSF48403">
    <property type="entry name" value="Ankyrin repeat"/>
    <property type="match status" value="1"/>
</dbReference>
<dbReference type="PROSITE" id="PS50088">
    <property type="entry name" value="ANK_REPEAT"/>
    <property type="match status" value="3"/>
</dbReference>
<gene>
    <name evidence="5" type="ORF">Cvel_26760.t1</name>
</gene>
<dbReference type="InterPro" id="IPR036770">
    <property type="entry name" value="Ankyrin_rpt-contain_sf"/>
</dbReference>
<dbReference type="VEuPathDB" id="CryptoDB:Cvel_26760"/>
<evidence type="ECO:0000256" key="1">
    <source>
        <dbReference type="ARBA" id="ARBA00022737"/>
    </source>
</evidence>
<sequence length="555" mass="60071">MTEEGDQPSGNLGAEHVGGRPPPSSSGRPSGPRTGRKLLATDTPGPRRNAVSSRTHDSTRRTFESTSHELESNPGTSQAHHPEGGVDRQGGGVGLSEQQRQAAGVGLSEEAASSGLYEAICHLLDNEERHSEAGGVGLSETAGVGLDQPGALPAVRLLRNETAEAPEEGSGASSGDPLLSAVQRNDLEAARRAVREGRERKSLKDDELTGIGRVDALINAVKVGNTAIVKLLVHTGVDLELKIDGETALGSAVLWNQKEVVELLIEKGAKLETPNNEGQSPLHIAIMKDLADIVELLIKRGADVRAGPLGLSPLDLALRHNSAKSARLLLENGATVDEGKEYFAREFEDGEVASLYTACWLGDTEEVKNLIATGVDIEAASVTGGTPIFTAVAFDHSEIVRCLLLLKRECLEARNERGETPLYFSALRNRLGMLGVPLQELWERAGDEFETLDRSVRHVPFFQKELDRFKKIEERVRQLDPVGTSLTHFVAWRAAAGSYKAAFRFFNLANEKNEPDDFRVLKVSSCTLGVRGPLCPWTWYQEGSVSLLWQSLLKP</sequence>
<feature type="region of interest" description="Disordered" evidence="4">
    <location>
        <begin position="1"/>
        <end position="104"/>
    </location>
</feature>
<dbReference type="PANTHER" id="PTHR24171">
    <property type="entry name" value="ANKYRIN REPEAT DOMAIN-CONTAINING PROTEIN 39-RELATED"/>
    <property type="match status" value="1"/>
</dbReference>
<feature type="repeat" description="ANK" evidence="3">
    <location>
        <begin position="244"/>
        <end position="276"/>
    </location>
</feature>
<dbReference type="PhylomeDB" id="A0A0K6S8R3"/>
<evidence type="ECO:0000256" key="3">
    <source>
        <dbReference type="PROSITE-ProRule" id="PRU00023"/>
    </source>
</evidence>
<protein>
    <submittedName>
        <fullName evidence="5">Uncharacterized protein</fullName>
    </submittedName>
</protein>
<feature type="compositionally biased region" description="Basic and acidic residues" evidence="4">
    <location>
        <begin position="54"/>
        <end position="71"/>
    </location>
</feature>
<dbReference type="InterPro" id="IPR002110">
    <property type="entry name" value="Ankyrin_rpt"/>
</dbReference>
<evidence type="ECO:0000313" key="5">
    <source>
        <dbReference type="EMBL" id="CUC10061.1"/>
    </source>
</evidence>
<accession>A0A0K6S8R3</accession>
<feature type="repeat" description="ANK" evidence="3">
    <location>
        <begin position="277"/>
        <end position="309"/>
    </location>
</feature>
<name>A0A0K6S8R3_9ALVE</name>
<organism evidence="5">
    <name type="scientific">Chromera velia CCMP2878</name>
    <dbReference type="NCBI Taxonomy" id="1169474"/>
    <lineage>
        <taxon>Eukaryota</taxon>
        <taxon>Sar</taxon>
        <taxon>Alveolata</taxon>
        <taxon>Colpodellida</taxon>
        <taxon>Chromeraceae</taxon>
        <taxon>Chromera</taxon>
    </lineage>
</organism>
<reference evidence="5" key="1">
    <citation type="submission" date="2014-11" db="EMBL/GenBank/DDBJ databases">
        <title>Molecular phylogeny of cliff fern family Woodsiaceae with morphological implications.</title>
        <authorList>
            <person name="Shao Y.-Z."/>
            <person name="Wei R."/>
            <person name="Zhang X.-C."/>
        </authorList>
    </citation>
    <scope>NUCLEOTIDE SEQUENCE</scope>
</reference>
<feature type="repeat" description="ANK" evidence="3">
    <location>
        <begin position="309"/>
        <end position="341"/>
    </location>
</feature>
<evidence type="ECO:0000256" key="4">
    <source>
        <dbReference type="SAM" id="MobiDB-lite"/>
    </source>
</evidence>